<dbReference type="InterPro" id="IPR023578">
    <property type="entry name" value="Ras_GEF_dom_sf"/>
</dbReference>
<dbReference type="AlphaFoldDB" id="A0ABD1JBC2"/>
<evidence type="ECO:0000313" key="6">
    <source>
        <dbReference type="Proteomes" id="UP001591681"/>
    </source>
</evidence>
<dbReference type="PROSITE" id="PS50009">
    <property type="entry name" value="RASGEF_CAT"/>
    <property type="match status" value="1"/>
</dbReference>
<dbReference type="GO" id="GO:0005085">
    <property type="term" value="F:guanyl-nucleotide exchange factor activity"/>
    <property type="evidence" value="ECO:0007669"/>
    <property type="project" value="UniProtKB-KW"/>
</dbReference>
<feature type="domain" description="Ras-GEF" evidence="4">
    <location>
        <begin position="481"/>
        <end position="659"/>
    </location>
</feature>
<dbReference type="SUPFAM" id="SSF54236">
    <property type="entry name" value="Ubiquitin-like"/>
    <property type="match status" value="1"/>
</dbReference>
<protein>
    <recommendedName>
        <fullName evidence="4">Ras-GEF domain-containing protein</fullName>
    </recommendedName>
</protein>
<dbReference type="InterPro" id="IPR036964">
    <property type="entry name" value="RASGEF_cat_dom_sf"/>
</dbReference>
<accession>A0ABD1JBC2</accession>
<dbReference type="PANTHER" id="PTHR23113">
    <property type="entry name" value="GUANINE NUCLEOTIDE EXCHANGE FACTOR"/>
    <property type="match status" value="1"/>
</dbReference>
<dbReference type="Proteomes" id="UP001591681">
    <property type="component" value="Unassembled WGS sequence"/>
</dbReference>
<dbReference type="InterPro" id="IPR001895">
    <property type="entry name" value="RASGEF_cat_dom"/>
</dbReference>
<dbReference type="Gene3D" id="1.20.870.10">
    <property type="entry name" value="Son of sevenless (SoS) protein Chain: S domain 1"/>
    <property type="match status" value="1"/>
</dbReference>
<dbReference type="Gene3D" id="1.10.840.10">
    <property type="entry name" value="Ras guanine-nucleotide exchange factors catalytic domain"/>
    <property type="match status" value="1"/>
</dbReference>
<evidence type="ECO:0000313" key="5">
    <source>
        <dbReference type="EMBL" id="KAL2083875.1"/>
    </source>
</evidence>
<feature type="compositionally biased region" description="Low complexity" evidence="3">
    <location>
        <begin position="44"/>
        <end position="59"/>
    </location>
</feature>
<dbReference type="InterPro" id="IPR029071">
    <property type="entry name" value="Ubiquitin-like_domsf"/>
</dbReference>
<keyword evidence="1 2" id="KW-0344">Guanine-nucleotide releasing factor</keyword>
<evidence type="ECO:0000259" key="4">
    <source>
        <dbReference type="PROSITE" id="PS50009"/>
    </source>
</evidence>
<dbReference type="SUPFAM" id="SSF48366">
    <property type="entry name" value="Ras GEF"/>
    <property type="match status" value="1"/>
</dbReference>
<sequence length="659" mass="73733">MGSRTKQRQQQQQPVELCGHAKLTPAVLVEQEEDEEDEEENGTDDSSGSTGSNSSNSSSAEPACVPTFDVPYFRYIDEEDEGKAEDEHEEEDEDEEEEGSSSCSRSLSSLEEDWLGDASSVPCRYGSAWGAVGTPYRVLGYLLTHLRLDHEPSNPASTDSAHMLLLTDSALTASIALESGHMPLLTDSALTASIALESGHMPLLTDSALTASIALEIGHMPLLTDTDLTASIALESGHMPLLTDTDLTASTALESGHINDIRMHCSLTLLAITYSSKRSMVCEDMEEALLRKRKVLHIVSRWSALYTDFLRDNDDITLFTKSLHRCVLDDLYNYPSLEGELRKLRRLLSIQHRKALHKQLGVEESWPQHKPSPPADREVLYCIYVCEDSYISVKAKSSARAEQLLSVLAERLDCPVEDIVLAAVTHSGEKLLLQPQDSVFSDCVLSVGRLQVYRKDLSTVMSPLRDAAQHQQRTAHLLGLNAWDVAVTLTGFDWSLFECLREPELICFTCSRDACVGHTGALERMLQHCNEVQLWVMTELLLCSAHCKRVQLLKKFIKVAAHCKAQRNMSSFFAIILGLNTAAISRLTQTWEDPSFNHKAYRTTFKQMKTPKLPFLPLLLKGDRRRHKDNPDMTCIRHLHLISSQETLFHLSHRLEPRP</sequence>
<evidence type="ECO:0000256" key="3">
    <source>
        <dbReference type="SAM" id="MobiDB-lite"/>
    </source>
</evidence>
<proteinExistence type="predicted"/>
<dbReference type="PANTHER" id="PTHR23113:SF26">
    <property type="entry name" value="RAP GUANINE NUCLEOTIDE EXCHANGE FACTOR 5"/>
    <property type="match status" value="1"/>
</dbReference>
<dbReference type="Pfam" id="PF00617">
    <property type="entry name" value="RasGEF"/>
    <property type="match status" value="1"/>
</dbReference>
<name>A0ABD1JBC2_9TELE</name>
<dbReference type="SMART" id="SM00147">
    <property type="entry name" value="RasGEF"/>
    <property type="match status" value="1"/>
</dbReference>
<keyword evidence="6" id="KW-1185">Reference proteome</keyword>
<comment type="caution">
    <text evidence="5">The sequence shown here is derived from an EMBL/GenBank/DDBJ whole genome shotgun (WGS) entry which is preliminary data.</text>
</comment>
<evidence type="ECO:0000256" key="2">
    <source>
        <dbReference type="PROSITE-ProRule" id="PRU00168"/>
    </source>
</evidence>
<evidence type="ECO:0000256" key="1">
    <source>
        <dbReference type="ARBA" id="ARBA00022658"/>
    </source>
</evidence>
<feature type="region of interest" description="Disordered" evidence="3">
    <location>
        <begin position="80"/>
        <end position="108"/>
    </location>
</feature>
<reference evidence="5 6" key="1">
    <citation type="submission" date="2024-09" db="EMBL/GenBank/DDBJ databases">
        <title>A chromosome-level genome assembly of Gray's grenadier anchovy, Coilia grayii.</title>
        <authorList>
            <person name="Fu Z."/>
        </authorList>
    </citation>
    <scope>NUCLEOTIDE SEQUENCE [LARGE SCALE GENOMIC DNA]</scope>
    <source>
        <strain evidence="5">G4</strain>
        <tissue evidence="5">Muscle</tissue>
    </source>
</reference>
<dbReference type="InterPro" id="IPR008937">
    <property type="entry name" value="Ras-like_GEF"/>
</dbReference>
<feature type="compositionally biased region" description="Acidic residues" evidence="3">
    <location>
        <begin position="80"/>
        <end position="99"/>
    </location>
</feature>
<feature type="compositionally biased region" description="Acidic residues" evidence="3">
    <location>
        <begin position="30"/>
        <end position="43"/>
    </location>
</feature>
<dbReference type="EMBL" id="JBHFQA010000017">
    <property type="protein sequence ID" value="KAL2083875.1"/>
    <property type="molecule type" value="Genomic_DNA"/>
</dbReference>
<dbReference type="Gene3D" id="3.10.20.90">
    <property type="entry name" value="Phosphatidylinositol 3-kinase Catalytic Subunit, Chain A, domain 1"/>
    <property type="match status" value="1"/>
</dbReference>
<feature type="region of interest" description="Disordered" evidence="3">
    <location>
        <begin position="1"/>
        <end position="65"/>
    </location>
</feature>
<gene>
    <name evidence="5" type="ORF">ACEWY4_019393</name>
</gene>
<organism evidence="5 6">
    <name type="scientific">Coilia grayii</name>
    <name type="common">Gray's grenadier anchovy</name>
    <dbReference type="NCBI Taxonomy" id="363190"/>
    <lineage>
        <taxon>Eukaryota</taxon>
        <taxon>Metazoa</taxon>
        <taxon>Chordata</taxon>
        <taxon>Craniata</taxon>
        <taxon>Vertebrata</taxon>
        <taxon>Euteleostomi</taxon>
        <taxon>Actinopterygii</taxon>
        <taxon>Neopterygii</taxon>
        <taxon>Teleostei</taxon>
        <taxon>Clupei</taxon>
        <taxon>Clupeiformes</taxon>
        <taxon>Clupeoidei</taxon>
        <taxon>Engraulidae</taxon>
        <taxon>Coilinae</taxon>
        <taxon>Coilia</taxon>
    </lineage>
</organism>